<dbReference type="Proteomes" id="UP001519460">
    <property type="component" value="Unassembled WGS sequence"/>
</dbReference>
<dbReference type="EMBL" id="JACVVK020000068">
    <property type="protein sequence ID" value="KAK7496336.1"/>
    <property type="molecule type" value="Genomic_DNA"/>
</dbReference>
<protein>
    <recommendedName>
        <fullName evidence="3">Secreted protein</fullName>
    </recommendedName>
</protein>
<organism evidence="1 2">
    <name type="scientific">Batillaria attramentaria</name>
    <dbReference type="NCBI Taxonomy" id="370345"/>
    <lineage>
        <taxon>Eukaryota</taxon>
        <taxon>Metazoa</taxon>
        <taxon>Spiralia</taxon>
        <taxon>Lophotrochozoa</taxon>
        <taxon>Mollusca</taxon>
        <taxon>Gastropoda</taxon>
        <taxon>Caenogastropoda</taxon>
        <taxon>Sorbeoconcha</taxon>
        <taxon>Cerithioidea</taxon>
        <taxon>Batillariidae</taxon>
        <taxon>Batillaria</taxon>
    </lineage>
</organism>
<evidence type="ECO:0000313" key="1">
    <source>
        <dbReference type="EMBL" id="KAK7496336.1"/>
    </source>
</evidence>
<sequence length="122" mass="13809">MKSCITANLSCRLAVAISQTVCTEDAARGFVTTRGDRERADELPEMRWTEVFCSLARGDLLPPSCRRVNKARRVRNPQPEPMDREGQKGVSWGLVCWLLPLRVNNQTMLNTSMIRQTTATDR</sequence>
<gene>
    <name evidence="1" type="ORF">BaRGS_00012501</name>
</gene>
<comment type="caution">
    <text evidence="1">The sequence shown here is derived from an EMBL/GenBank/DDBJ whole genome shotgun (WGS) entry which is preliminary data.</text>
</comment>
<name>A0ABD0LAM9_9CAEN</name>
<evidence type="ECO:0000313" key="2">
    <source>
        <dbReference type="Proteomes" id="UP001519460"/>
    </source>
</evidence>
<dbReference type="AlphaFoldDB" id="A0ABD0LAM9"/>
<reference evidence="1 2" key="1">
    <citation type="journal article" date="2023" name="Sci. Data">
        <title>Genome assembly of the Korean intertidal mud-creeper Batillaria attramentaria.</title>
        <authorList>
            <person name="Patra A.K."/>
            <person name="Ho P.T."/>
            <person name="Jun S."/>
            <person name="Lee S.J."/>
            <person name="Kim Y."/>
            <person name="Won Y.J."/>
        </authorList>
    </citation>
    <scope>NUCLEOTIDE SEQUENCE [LARGE SCALE GENOMIC DNA]</scope>
    <source>
        <strain evidence="1">Wonlab-2016</strain>
    </source>
</reference>
<accession>A0ABD0LAM9</accession>
<keyword evidence="2" id="KW-1185">Reference proteome</keyword>
<proteinExistence type="predicted"/>
<evidence type="ECO:0008006" key="3">
    <source>
        <dbReference type="Google" id="ProtNLM"/>
    </source>
</evidence>